<comment type="caution">
    <text evidence="1">The sequence shown here is derived from an EMBL/GenBank/DDBJ whole genome shotgun (WGS) entry which is preliminary data.</text>
</comment>
<organism evidence="1 2">
    <name type="scientific">Parasutterella excrementihominis</name>
    <dbReference type="NCBI Taxonomy" id="487175"/>
    <lineage>
        <taxon>Bacteria</taxon>
        <taxon>Pseudomonadati</taxon>
        <taxon>Pseudomonadota</taxon>
        <taxon>Betaproteobacteria</taxon>
        <taxon>Burkholderiales</taxon>
        <taxon>Sutterellaceae</taxon>
        <taxon>Parasutterella</taxon>
    </lineage>
</organism>
<dbReference type="Pfam" id="PF07424">
    <property type="entry name" value="TrbM"/>
    <property type="match status" value="1"/>
</dbReference>
<name>A0A6I3S1S4_9BURK</name>
<dbReference type="Proteomes" id="UP000462362">
    <property type="component" value="Unassembled WGS sequence"/>
</dbReference>
<reference evidence="1 2" key="1">
    <citation type="journal article" date="2019" name="Nat. Med.">
        <title>A library of human gut bacterial isolates paired with longitudinal multiomics data enables mechanistic microbiome research.</title>
        <authorList>
            <person name="Poyet M."/>
            <person name="Groussin M."/>
            <person name="Gibbons S.M."/>
            <person name="Avila-Pacheco J."/>
            <person name="Jiang X."/>
            <person name="Kearney S.M."/>
            <person name="Perrotta A.R."/>
            <person name="Berdy B."/>
            <person name="Zhao S."/>
            <person name="Lieberman T.D."/>
            <person name="Swanson P.K."/>
            <person name="Smith M."/>
            <person name="Roesemann S."/>
            <person name="Alexander J.E."/>
            <person name="Rich S.A."/>
            <person name="Livny J."/>
            <person name="Vlamakis H."/>
            <person name="Clish C."/>
            <person name="Bullock K."/>
            <person name="Deik A."/>
            <person name="Scott J."/>
            <person name="Pierce K.A."/>
            <person name="Xavier R.J."/>
            <person name="Alm E.J."/>
        </authorList>
    </citation>
    <scope>NUCLEOTIDE SEQUENCE [LARGE SCALE GENOMIC DNA]</scope>
    <source>
        <strain evidence="1 2">BIOML-A2</strain>
    </source>
</reference>
<dbReference type="InterPro" id="IPR009989">
    <property type="entry name" value="TrbM"/>
</dbReference>
<sequence>MSKRRIVLSIITGLAVSSTAVALTLPNGEEVEELTGNARWGCEVLLCLSNPNGPRAVAECRPPIDKLFKCLSKRHPCKFPKCPQAGAGNEAKQLSDHYDPCFLYGEGYEEAPKGYLGETYVQAKASNANLSKYAKRRAERRGYSNVQYNHNGTYKYYSEDYGWETAGSKACVRGKPKKYRERTLCSSDESGDCYRTVYVYDDIIWQEMQSSRAIDVYIDGKIFRRVHW</sequence>
<evidence type="ECO:0000313" key="2">
    <source>
        <dbReference type="Proteomes" id="UP000462362"/>
    </source>
</evidence>
<accession>A0A6I3S1S4</accession>
<evidence type="ECO:0000313" key="1">
    <source>
        <dbReference type="EMBL" id="MTU43366.1"/>
    </source>
</evidence>
<protein>
    <submittedName>
        <fullName evidence="1">Uncharacterized protein</fullName>
    </submittedName>
</protein>
<proteinExistence type="predicted"/>
<dbReference type="EMBL" id="WNCL01000017">
    <property type="protein sequence ID" value="MTU43366.1"/>
    <property type="molecule type" value="Genomic_DNA"/>
</dbReference>
<gene>
    <name evidence="1" type="ORF">GMD42_06985</name>
</gene>
<dbReference type="AlphaFoldDB" id="A0A6I3S1S4"/>
<dbReference type="RefSeq" id="WP_149879524.1">
    <property type="nucleotide sequence ID" value="NZ_WNCA01000017.1"/>
</dbReference>